<evidence type="ECO:0008006" key="3">
    <source>
        <dbReference type="Google" id="ProtNLM"/>
    </source>
</evidence>
<dbReference type="Gene3D" id="3.30.70.270">
    <property type="match status" value="1"/>
</dbReference>
<dbReference type="InterPro" id="IPR043502">
    <property type="entry name" value="DNA/RNA_pol_sf"/>
</dbReference>
<dbReference type="InterPro" id="IPR051320">
    <property type="entry name" value="Viral_Replic_Matur_Polypro"/>
</dbReference>
<evidence type="ECO:0000313" key="2">
    <source>
        <dbReference type="Proteomes" id="UP000663873"/>
    </source>
</evidence>
<accession>A0A821Z9W4</accession>
<organism evidence="1 2">
    <name type="scientific">Rotaria socialis</name>
    <dbReference type="NCBI Taxonomy" id="392032"/>
    <lineage>
        <taxon>Eukaryota</taxon>
        <taxon>Metazoa</taxon>
        <taxon>Spiralia</taxon>
        <taxon>Gnathifera</taxon>
        <taxon>Rotifera</taxon>
        <taxon>Eurotatoria</taxon>
        <taxon>Bdelloidea</taxon>
        <taxon>Philodinida</taxon>
        <taxon>Philodinidae</taxon>
        <taxon>Rotaria</taxon>
    </lineage>
</organism>
<reference evidence="1" key="1">
    <citation type="submission" date="2021-02" db="EMBL/GenBank/DDBJ databases">
        <authorList>
            <person name="Nowell W R."/>
        </authorList>
    </citation>
    <scope>NUCLEOTIDE SEQUENCE</scope>
</reference>
<dbReference type="SUPFAM" id="SSF56672">
    <property type="entry name" value="DNA/RNA polymerases"/>
    <property type="match status" value="1"/>
</dbReference>
<dbReference type="PANTHER" id="PTHR33064">
    <property type="entry name" value="POL PROTEIN"/>
    <property type="match status" value="1"/>
</dbReference>
<dbReference type="PANTHER" id="PTHR33064:SF37">
    <property type="entry name" value="RIBONUCLEASE H"/>
    <property type="match status" value="1"/>
</dbReference>
<comment type="caution">
    <text evidence="1">The sequence shown here is derived from an EMBL/GenBank/DDBJ whole genome shotgun (WGS) entry which is preliminary data.</text>
</comment>
<dbReference type="InterPro" id="IPR043128">
    <property type="entry name" value="Rev_trsase/Diguanyl_cyclase"/>
</dbReference>
<dbReference type="Proteomes" id="UP000663873">
    <property type="component" value="Unassembled WGS sequence"/>
</dbReference>
<name>A0A821Z9W4_9BILA</name>
<sequence length="80" mass="8999">PDKCNIAVREVNFLSHITNEKLIKPNGEKIKAITDLPAPTTLNEANEFLGKINWHRKFIPNSAHIAAPLHKVTNNINAHR</sequence>
<feature type="non-terminal residue" evidence="1">
    <location>
        <position position="80"/>
    </location>
</feature>
<keyword evidence="2" id="KW-1185">Reference proteome</keyword>
<gene>
    <name evidence="1" type="ORF">UJA718_LOCUS48555</name>
</gene>
<dbReference type="AlphaFoldDB" id="A0A821Z9W4"/>
<proteinExistence type="predicted"/>
<dbReference type="EMBL" id="CAJOBP010097765">
    <property type="protein sequence ID" value="CAF4967181.1"/>
    <property type="molecule type" value="Genomic_DNA"/>
</dbReference>
<evidence type="ECO:0000313" key="1">
    <source>
        <dbReference type="EMBL" id="CAF4967181.1"/>
    </source>
</evidence>
<protein>
    <recommendedName>
        <fullName evidence="3">Reverse transcriptase</fullName>
    </recommendedName>
</protein>
<feature type="non-terminal residue" evidence="1">
    <location>
        <position position="1"/>
    </location>
</feature>